<feature type="chain" id="PRO_5037205587" description="Secreted protein" evidence="2">
    <location>
        <begin position="39"/>
        <end position="543"/>
    </location>
</feature>
<proteinExistence type="predicted"/>
<evidence type="ECO:0008006" key="5">
    <source>
        <dbReference type="Google" id="ProtNLM"/>
    </source>
</evidence>
<dbReference type="EMBL" id="BNEE01000002">
    <property type="protein sequence ID" value="GHI82749.1"/>
    <property type="molecule type" value="Genomic_DNA"/>
</dbReference>
<dbReference type="Proteomes" id="UP000600026">
    <property type="component" value="Unassembled WGS sequence"/>
</dbReference>
<keyword evidence="4" id="KW-1185">Reference proteome</keyword>
<dbReference type="AlphaFoldDB" id="A0A919GW83"/>
<accession>A0A919GW83</accession>
<feature type="signal peptide" evidence="2">
    <location>
        <begin position="1"/>
        <end position="38"/>
    </location>
</feature>
<reference evidence="3" key="1">
    <citation type="submission" date="2020-09" db="EMBL/GenBank/DDBJ databases">
        <title>Whole genome shotgun sequence of Streptomyces xanthophaeus NBRC 12829.</title>
        <authorList>
            <person name="Komaki H."/>
            <person name="Tamura T."/>
        </authorList>
    </citation>
    <scope>NUCLEOTIDE SEQUENCE</scope>
    <source>
        <strain evidence="3">NBRC 12829</strain>
    </source>
</reference>
<evidence type="ECO:0000256" key="1">
    <source>
        <dbReference type="SAM" id="MobiDB-lite"/>
    </source>
</evidence>
<sequence length="543" mass="58528">MSPRMSRRPSRIRIRRGWLTVTTAVTLALTGLSAPAHSEETPAPLPESWHQDPQVTVSGAAPLGTRAWTSPGGKANPADFTLQAGSMNGTTAERVARLDGVLPKSGVSKLLADANRTVNTASCTRDPFGTAPAPALKWCLDNADSTSREWIPQAMTGVSDAAEDEQYGVGNDTNIQLYASYDNWDPGRDSNGNDVGDCNPDELKANDACNQKGVRISFVQRRADGTVKYRHVLLGWAYTNNSGHVSFDGVHSAEGSTVPDPDEDMQNGLHAGGMVWYGHYLYVADTRNGIRIFDMEKIMDLDPNGDSKAGDEMGADTDGVKTTSDVEDKTKVGRHNNVWYSFGYRYVMPQVAAWKFKATQSNPSGSFKCVSTGAPKASYLSLDRSKNPDRLIMGEYCRPESGYPSPGRIASFPVKALENRSGEVAAEGWANYLPMTNGGAQGALAIGDNLYVNQSAGHNAPGNLWRYKWSNGELVSNGSAIKTATGAEDLYYERGAQRLWSVSEHYGPAVNAEAVEDGGSAKCLGLVCERVLYAHSKAQLEAP</sequence>
<evidence type="ECO:0000313" key="3">
    <source>
        <dbReference type="EMBL" id="GHI82749.1"/>
    </source>
</evidence>
<organism evidence="3 4">
    <name type="scientific">Streptomyces xanthophaeus</name>
    <dbReference type="NCBI Taxonomy" id="67385"/>
    <lineage>
        <taxon>Bacteria</taxon>
        <taxon>Bacillati</taxon>
        <taxon>Actinomycetota</taxon>
        <taxon>Actinomycetes</taxon>
        <taxon>Kitasatosporales</taxon>
        <taxon>Streptomycetaceae</taxon>
        <taxon>Streptomyces</taxon>
    </lineage>
</organism>
<dbReference type="RefSeq" id="WP_237403257.1">
    <property type="nucleotide sequence ID" value="NZ_BNEE01000002.1"/>
</dbReference>
<feature type="region of interest" description="Disordered" evidence="1">
    <location>
        <begin position="35"/>
        <end position="55"/>
    </location>
</feature>
<feature type="region of interest" description="Disordered" evidence="1">
    <location>
        <begin position="304"/>
        <end position="326"/>
    </location>
</feature>
<comment type="caution">
    <text evidence="3">The sequence shown here is derived from an EMBL/GenBank/DDBJ whole genome shotgun (WGS) entry which is preliminary data.</text>
</comment>
<protein>
    <recommendedName>
        <fullName evidence="5">Secreted protein</fullName>
    </recommendedName>
</protein>
<name>A0A919GW83_9ACTN</name>
<gene>
    <name evidence="3" type="ORF">Sxan_01130</name>
</gene>
<keyword evidence="2" id="KW-0732">Signal</keyword>
<evidence type="ECO:0000313" key="4">
    <source>
        <dbReference type="Proteomes" id="UP000600026"/>
    </source>
</evidence>
<evidence type="ECO:0000256" key="2">
    <source>
        <dbReference type="SAM" id="SignalP"/>
    </source>
</evidence>